<dbReference type="EMBL" id="JEMT01025789">
    <property type="protein sequence ID" value="EXX61246.1"/>
    <property type="molecule type" value="Genomic_DNA"/>
</dbReference>
<dbReference type="GO" id="GO:0005758">
    <property type="term" value="C:mitochondrial intermembrane space"/>
    <property type="evidence" value="ECO:0007669"/>
    <property type="project" value="TreeGrafter"/>
</dbReference>
<dbReference type="Pfam" id="PF16860">
    <property type="entry name" value="CX9C"/>
    <property type="match status" value="1"/>
</dbReference>
<gene>
    <name evidence="2" type="ORF">RirG_172970</name>
</gene>
<proteinExistence type="predicted"/>
<dbReference type="GO" id="GO:0045333">
    <property type="term" value="P:cellular respiration"/>
    <property type="evidence" value="ECO:0007669"/>
    <property type="project" value="TreeGrafter"/>
</dbReference>
<comment type="caution">
    <text evidence="2">The sequence shown here is derived from an EMBL/GenBank/DDBJ whole genome shotgun (WGS) entry which is preliminary data.</text>
</comment>
<dbReference type="PROSITE" id="PS51808">
    <property type="entry name" value="CHCH"/>
    <property type="match status" value="1"/>
</dbReference>
<dbReference type="PANTHER" id="PTHR47106:SF1">
    <property type="entry name" value="COILED-COIL-HELIX-COILED-COIL-HELIX DOMAIN-CONTAINING PROTEIN 5"/>
    <property type="match status" value="1"/>
</dbReference>
<keyword evidence="3" id="KW-1185">Reference proteome</keyword>
<evidence type="ECO:0000313" key="3">
    <source>
        <dbReference type="Proteomes" id="UP000022910"/>
    </source>
</evidence>
<dbReference type="Proteomes" id="UP000022910">
    <property type="component" value="Unassembled WGS sequence"/>
</dbReference>
<dbReference type="AlphaFoldDB" id="A0A015KNA4"/>
<reference evidence="2 3" key="1">
    <citation type="submission" date="2014-02" db="EMBL/GenBank/DDBJ databases">
        <title>Single nucleus genome sequencing reveals high similarity among nuclei of an endomycorrhizal fungus.</title>
        <authorList>
            <person name="Lin K."/>
            <person name="Geurts R."/>
            <person name="Zhang Z."/>
            <person name="Limpens E."/>
            <person name="Saunders D.G."/>
            <person name="Mu D."/>
            <person name="Pang E."/>
            <person name="Cao H."/>
            <person name="Cha H."/>
            <person name="Lin T."/>
            <person name="Zhou Q."/>
            <person name="Shang Y."/>
            <person name="Li Y."/>
            <person name="Ivanov S."/>
            <person name="Sharma T."/>
            <person name="Velzen R.V."/>
            <person name="Ruijter N.D."/>
            <person name="Aanen D.K."/>
            <person name="Win J."/>
            <person name="Kamoun S."/>
            <person name="Bisseling T."/>
            <person name="Huang S."/>
        </authorList>
    </citation>
    <scope>NUCLEOTIDE SEQUENCE [LARGE SCALE GENOMIC DNA]</scope>
    <source>
        <strain evidence="3">DAOM197198w</strain>
    </source>
</reference>
<dbReference type="Gene3D" id="1.10.287.2900">
    <property type="match status" value="2"/>
</dbReference>
<evidence type="ECO:0000313" key="2">
    <source>
        <dbReference type="EMBL" id="EXX61246.1"/>
    </source>
</evidence>
<name>A0A015KNA4_RHIIW</name>
<evidence type="ECO:0000259" key="1">
    <source>
        <dbReference type="Pfam" id="PF16860"/>
    </source>
</evidence>
<dbReference type="SMR" id="A0A015KNA4"/>
<dbReference type="OrthoDB" id="2581252at2759"/>
<dbReference type="InterPro" id="IPR031731">
    <property type="entry name" value="CX9C"/>
</dbReference>
<protein>
    <submittedName>
        <fullName evidence="2">Mic14p</fullName>
    </submittedName>
</protein>
<sequence>MESTLEFVIKHCSTQLELYQRCIENNPKERYNCQKEKNELSKCSEDNNPLLKQIKEQCNEIIQAFEKCLNENETNPEKYCISLLRDLYDCTENVAAKINKKGK</sequence>
<dbReference type="InterPro" id="IPR052848">
    <property type="entry name" value="CHCH_domain-containing_protein"/>
</dbReference>
<organism evidence="2 3">
    <name type="scientific">Rhizophagus irregularis (strain DAOM 197198w)</name>
    <name type="common">Glomus intraradices</name>
    <dbReference type="NCBI Taxonomy" id="1432141"/>
    <lineage>
        <taxon>Eukaryota</taxon>
        <taxon>Fungi</taxon>
        <taxon>Fungi incertae sedis</taxon>
        <taxon>Mucoromycota</taxon>
        <taxon>Glomeromycotina</taxon>
        <taxon>Glomeromycetes</taxon>
        <taxon>Glomerales</taxon>
        <taxon>Glomeraceae</taxon>
        <taxon>Rhizophagus</taxon>
    </lineage>
</organism>
<feature type="domain" description="IMS import disulfide relay-system CHCH-CHCH-like Cx9C" evidence="1">
    <location>
        <begin position="5"/>
        <end position="46"/>
    </location>
</feature>
<dbReference type="PANTHER" id="PTHR47106">
    <property type="entry name" value="COILED-COIL-HELIX-COILED-COIL-HELIX DOMAIN-CONTAINING PROTEIN 5"/>
    <property type="match status" value="1"/>
</dbReference>
<accession>A0A015KNA4</accession>
<dbReference type="OMA" id="QKIRRDC"/>
<dbReference type="HOGENOM" id="CLU_160816_1_0_1"/>